<comment type="similarity">
    <text evidence="2">Belongs to the TMEM19 family.</text>
</comment>
<evidence type="ECO:0000256" key="4">
    <source>
        <dbReference type="ARBA" id="ARBA00022989"/>
    </source>
</evidence>
<proteinExistence type="inferred from homology"/>
<dbReference type="PIR" id="D71450">
    <property type="entry name" value="D71450"/>
</dbReference>
<dbReference type="KEGG" id="pho:PH0259"/>
<comment type="subcellular location">
    <subcellularLocation>
        <location evidence="1">Membrane</location>
        <topology evidence="1">Multi-pass membrane protein</topology>
    </subcellularLocation>
</comment>
<feature type="transmembrane region" description="Helical" evidence="6">
    <location>
        <begin position="224"/>
        <end position="242"/>
    </location>
</feature>
<feature type="transmembrane region" description="Helical" evidence="6">
    <location>
        <begin position="160"/>
        <end position="185"/>
    </location>
</feature>
<dbReference type="PANTHER" id="PTHR13353">
    <property type="entry name" value="TRANSMEMBRANE PROTEIN 19"/>
    <property type="match status" value="1"/>
</dbReference>
<evidence type="ECO:0000313" key="7">
    <source>
        <dbReference type="EMBL" id="BAA29331.1"/>
    </source>
</evidence>
<protein>
    <recommendedName>
        <fullName evidence="9">TIGR00297 family protein</fullName>
    </recommendedName>
</protein>
<feature type="transmembrane region" description="Helical" evidence="6">
    <location>
        <begin position="6"/>
        <end position="28"/>
    </location>
</feature>
<evidence type="ECO:0000256" key="3">
    <source>
        <dbReference type="ARBA" id="ARBA00022692"/>
    </source>
</evidence>
<evidence type="ECO:0000256" key="5">
    <source>
        <dbReference type="ARBA" id="ARBA00023136"/>
    </source>
</evidence>
<dbReference type="EnsemblBacteria" id="BAA29331">
    <property type="protein sequence ID" value="BAA29331"/>
    <property type="gene ID" value="BAA29331"/>
</dbReference>
<evidence type="ECO:0000256" key="6">
    <source>
        <dbReference type="SAM" id="Phobius"/>
    </source>
</evidence>
<evidence type="ECO:0000256" key="1">
    <source>
        <dbReference type="ARBA" id="ARBA00004141"/>
    </source>
</evidence>
<keyword evidence="3 6" id="KW-0812">Transmembrane</keyword>
<dbReference type="EMBL" id="BA000001">
    <property type="protein sequence ID" value="BAA29331.1"/>
    <property type="molecule type" value="Genomic_DNA"/>
</dbReference>
<accession>O57997</accession>
<keyword evidence="4 6" id="KW-1133">Transmembrane helix</keyword>
<name>O57997_PYRHO</name>
<dbReference type="Pfam" id="PF01940">
    <property type="entry name" value="DUF92"/>
    <property type="match status" value="1"/>
</dbReference>
<organism evidence="7 8">
    <name type="scientific">Pyrococcus horikoshii (strain ATCC 700860 / DSM 12428 / JCM 9974 / NBRC 100139 / OT-3)</name>
    <dbReference type="NCBI Taxonomy" id="70601"/>
    <lineage>
        <taxon>Archaea</taxon>
        <taxon>Methanobacteriati</taxon>
        <taxon>Methanobacteriota</taxon>
        <taxon>Thermococci</taxon>
        <taxon>Thermococcales</taxon>
        <taxon>Thermococcaceae</taxon>
        <taxon>Pyrococcus</taxon>
    </lineage>
</organism>
<dbReference type="DNASU" id="1444145"/>
<evidence type="ECO:0000256" key="2">
    <source>
        <dbReference type="ARBA" id="ARBA00009012"/>
    </source>
</evidence>
<dbReference type="InterPro" id="IPR002794">
    <property type="entry name" value="DUF92_TMEM19"/>
</dbReference>
<evidence type="ECO:0000313" key="8">
    <source>
        <dbReference type="Proteomes" id="UP000000752"/>
    </source>
</evidence>
<dbReference type="Proteomes" id="UP000000752">
    <property type="component" value="Chromosome"/>
</dbReference>
<dbReference type="PANTHER" id="PTHR13353:SF5">
    <property type="entry name" value="TRANSMEMBRANE PROTEIN 19"/>
    <property type="match status" value="1"/>
</dbReference>
<feature type="transmembrane region" description="Helical" evidence="6">
    <location>
        <begin position="191"/>
        <end position="212"/>
    </location>
</feature>
<dbReference type="AlphaFoldDB" id="O57997"/>
<keyword evidence="5 6" id="KW-0472">Membrane</keyword>
<dbReference type="GO" id="GO:0016020">
    <property type="term" value="C:membrane"/>
    <property type="evidence" value="ECO:0007669"/>
    <property type="project" value="UniProtKB-SubCell"/>
</dbReference>
<feature type="transmembrane region" description="Helical" evidence="6">
    <location>
        <begin position="40"/>
        <end position="67"/>
    </location>
</feature>
<gene>
    <name evidence="7" type="ordered locus">PH0259</name>
</gene>
<evidence type="ECO:0008006" key="9">
    <source>
        <dbReference type="Google" id="ProtNLM"/>
    </source>
</evidence>
<dbReference type="STRING" id="70601.gene:9377175"/>
<keyword evidence="8" id="KW-1185">Reference proteome</keyword>
<sequence length="243" mass="25697">MLVMVSQGIGMEGLLAIIVIPFLGYLAYKVKALDKKGSLIAILLGYAIIILGGYLPFLALLTFLIAGTLATRIKWNEKNALGLNEDVYRSVGNVLGNGLAPLLFLILEVLAEKDWGWAGVFSAIATANADTLASEIGKAFGKNPIMITTFRRAKVGESGAVSLVGEIVALLGALMIGIFAMFSSYNKFEMLLSVTIAGFLGSNIDSLVGATLERRGYLDNNGTNFVATLLGGVIGILMFLIVG</sequence>
<reference evidence="7 8" key="1">
    <citation type="journal article" date="1998" name="DNA Res.">
        <title>Complete sequence and gene organization of the genome of a hyper-thermophilic archaebacterium, Pyrococcus horikoshii OT3.</title>
        <authorList>
            <person name="Kawarabayasi Y."/>
            <person name="Sawada M."/>
            <person name="Horikawa H."/>
            <person name="Haikawa Y."/>
            <person name="Hino Y."/>
            <person name="Yamamoto S."/>
            <person name="Sekine M."/>
            <person name="Baba S."/>
            <person name="Kosugi H."/>
            <person name="Hosoyama A."/>
            <person name="Nagai Y."/>
            <person name="Sakai M."/>
            <person name="Ogura K."/>
            <person name="Otuka R."/>
            <person name="Nakazawa H."/>
            <person name="Takamiya M."/>
            <person name="Ohfuku Y."/>
            <person name="Funahashi T."/>
            <person name="Tanaka T."/>
            <person name="Kudoh Y."/>
            <person name="Yamazaki J."/>
            <person name="Kushida N."/>
            <person name="Oguchi A."/>
            <person name="Aoki K."/>
            <person name="Nakamura Y."/>
            <person name="Robb T.F."/>
            <person name="Horikoshi K."/>
            <person name="Masuchi Y."/>
            <person name="Shizuya H."/>
            <person name="Kikuchi H."/>
        </authorList>
    </citation>
    <scope>NUCLEOTIDE SEQUENCE [LARGE SCALE GENOMIC DNA]</scope>
    <source>
        <strain evidence="8">ATCC 700860 / DSM 12428 / JCM 9974 / NBRC 100139 / OT-3</strain>
    </source>
</reference>
<dbReference type="eggNOG" id="arCOG02245">
    <property type="taxonomic scope" value="Archaea"/>
</dbReference>